<dbReference type="EMBL" id="FQXS01000022">
    <property type="protein sequence ID" value="SHI01825.1"/>
    <property type="molecule type" value="Genomic_DNA"/>
</dbReference>
<dbReference type="RefSeq" id="WP_073377623.1">
    <property type="nucleotide sequence ID" value="NZ_FQXS01000022.1"/>
</dbReference>
<proteinExistence type="predicted"/>
<feature type="transmembrane region" description="Helical" evidence="1">
    <location>
        <begin position="136"/>
        <end position="158"/>
    </location>
</feature>
<feature type="transmembrane region" description="Helical" evidence="1">
    <location>
        <begin position="29"/>
        <end position="52"/>
    </location>
</feature>
<keyword evidence="3" id="KW-1185">Reference proteome</keyword>
<sequence length="640" mass="70658">MTDNINLIGLFPDFHSVGFSLETGEQLSALFVSALIIISSCFFLWSLIVYFVSLRRIGWLSNLVGRQNISSVTSNRHDLIEKAKKRKGQEGHLWLEFDETLLEVEHNGELALLNTLDARHFFNNSTLASGITESRMLAAVPGFLTALGVIGTFVGLQLGLSELNIGNDVSVEEMKTGLAQVISGAKIAFMTSVWGVTLSVLFNFFEKWLAGSIRKNIHKLQNKIDQLFPRISAEFQLQRIADDGKQSRESLQGLAEKIGEKMQESLLQVTKGIQASLESSLEKIMAPAINKLVDETSDGNQKALNTLIDTFLERFGVLGSNQRVAMDNASLKVNEALNSLSSTMGTFLKKLDQNQNSSAEREKELIATISTQVSQLVGQSAEQGKMLTEYVEKQLSGLSKAFDERDHISGERDRYRQAVFVKQAKEVKESTETLLSRIEDMMNAHVSASNALIEQGKVLQAGLDESVQANVEASSNMKTSANELKAASTEMNDFGSQISYAGSKLSGAIAGAVNSTSNLAEQNQLTSKLISEHRQQLVDDRAQFNEVAERLQSLILSADSIFDKMREHQNAFLHGLEDKVSALAVQMTTLLSDYASRANSQTEQHLDLWARHTTNYAEQMKSAYQALSNVVEEIEDKLSN</sequence>
<dbReference type="AlphaFoldDB" id="A0A1M5XPQ7"/>
<accession>A0A1M5XPQ7</accession>
<keyword evidence="1" id="KW-0812">Transmembrane</keyword>
<dbReference type="Proteomes" id="UP000184139">
    <property type="component" value="Unassembled WGS sequence"/>
</dbReference>
<dbReference type="OrthoDB" id="5431361at2"/>
<evidence type="ECO:0000313" key="3">
    <source>
        <dbReference type="Proteomes" id="UP000184139"/>
    </source>
</evidence>
<dbReference type="STRING" id="1121409.SAMN02745124_03234"/>
<organism evidence="2 3">
    <name type="scientific">Desulfofustis glycolicus DSM 9705</name>
    <dbReference type="NCBI Taxonomy" id="1121409"/>
    <lineage>
        <taxon>Bacteria</taxon>
        <taxon>Pseudomonadati</taxon>
        <taxon>Thermodesulfobacteriota</taxon>
        <taxon>Desulfobulbia</taxon>
        <taxon>Desulfobulbales</taxon>
        <taxon>Desulfocapsaceae</taxon>
        <taxon>Desulfofustis</taxon>
    </lineage>
</organism>
<keyword evidence="1" id="KW-0472">Membrane</keyword>
<name>A0A1M5XPQ7_9BACT</name>
<evidence type="ECO:0000313" key="2">
    <source>
        <dbReference type="EMBL" id="SHI01825.1"/>
    </source>
</evidence>
<protein>
    <submittedName>
        <fullName evidence="2">Uncharacterized protein</fullName>
    </submittedName>
</protein>
<keyword evidence="1" id="KW-1133">Transmembrane helix</keyword>
<reference evidence="2 3" key="1">
    <citation type="submission" date="2016-11" db="EMBL/GenBank/DDBJ databases">
        <authorList>
            <person name="Jaros S."/>
            <person name="Januszkiewicz K."/>
            <person name="Wedrychowicz H."/>
        </authorList>
    </citation>
    <scope>NUCLEOTIDE SEQUENCE [LARGE SCALE GENOMIC DNA]</scope>
    <source>
        <strain evidence="2 3">DSM 9705</strain>
    </source>
</reference>
<evidence type="ECO:0000256" key="1">
    <source>
        <dbReference type="SAM" id="Phobius"/>
    </source>
</evidence>
<dbReference type="NCBIfam" id="NF033915">
    <property type="entry name" value="antiphage_ZorA_2"/>
    <property type="match status" value="1"/>
</dbReference>
<gene>
    <name evidence="2" type="ORF">SAMN02745124_03234</name>
</gene>